<evidence type="ECO:0000259" key="1">
    <source>
        <dbReference type="Pfam" id="PF07238"/>
    </source>
</evidence>
<accession>A0L3Z0</accession>
<sequence>MSQPSTAPVKSKERITDKKVISLIKKALEEGSNLEVQVNNRSEVLFTRFLDHPPQAVDGEVAEKSKYQPFSYLSAKDHLVIARVVPEESNENMVPGSLLRLRFYNGKKAIESYVVLIEPIEIGGQHAYKLGFPTTMEAWDQRRHFRVKVIPELEIGIVEPMKARIMDLSVGGMAICFPSDMEPIPAGTPMNFKIKVPPSLEVQHQHEIKTKSGLVMELPSNPDFELMGYVRNYGSANDQQICPKGQRCGVQFQISSALKAMQVGELYGFVEREFLRKQALSKGDQGNFHAKSPHEGHSLLDKIKSALLG</sequence>
<feature type="domain" description="PilZ" evidence="1">
    <location>
        <begin position="141"/>
        <end position="252"/>
    </location>
</feature>
<protein>
    <submittedName>
        <fullName evidence="2">Type IV pilus assembly PilZ</fullName>
    </submittedName>
</protein>
<proteinExistence type="predicted"/>
<dbReference type="AlphaFoldDB" id="A0L3Z0"/>
<dbReference type="InterPro" id="IPR009875">
    <property type="entry name" value="PilZ_domain"/>
</dbReference>
<keyword evidence="3" id="KW-1185">Reference proteome</keyword>
<dbReference type="EMBL" id="CP000471">
    <property type="protein sequence ID" value="ABK42683.1"/>
    <property type="molecule type" value="Genomic_DNA"/>
</dbReference>
<reference evidence="3" key="1">
    <citation type="journal article" date="2009" name="Appl. Environ. Microbiol.">
        <title>Complete genome sequence of the chemolithoautotrophic marine magnetotactic coccus strain MC-1.</title>
        <authorList>
            <person name="Schubbe S."/>
            <person name="Williams T.J."/>
            <person name="Xie G."/>
            <person name="Kiss H.E."/>
            <person name="Brettin T.S."/>
            <person name="Martinez D."/>
            <person name="Ross C.A."/>
            <person name="Schuler D."/>
            <person name="Cox B.L."/>
            <person name="Nealson K.H."/>
            <person name="Bazylinski D.A."/>
        </authorList>
    </citation>
    <scope>NUCLEOTIDE SEQUENCE [LARGE SCALE GENOMIC DNA]</scope>
    <source>
        <strain evidence="3">ATCC BAA-1437 / JCM 17883 / MC-1</strain>
    </source>
</reference>
<dbReference type="Pfam" id="PF07238">
    <property type="entry name" value="PilZ"/>
    <property type="match status" value="1"/>
</dbReference>
<gene>
    <name evidence="2" type="ordered locus">Mmc1_0156</name>
</gene>
<name>A0L3Z0_MAGMM</name>
<dbReference type="Proteomes" id="UP000002586">
    <property type="component" value="Chromosome"/>
</dbReference>
<dbReference type="RefSeq" id="WP_011711856.1">
    <property type="nucleotide sequence ID" value="NC_008576.1"/>
</dbReference>
<dbReference type="KEGG" id="mgm:Mmc1_0156"/>
<dbReference type="HOGENOM" id="CLU_899550_0_0_5"/>
<organism evidence="2 3">
    <name type="scientific">Magnetococcus marinus (strain ATCC BAA-1437 / JCM 17883 / MC-1)</name>
    <dbReference type="NCBI Taxonomy" id="156889"/>
    <lineage>
        <taxon>Bacteria</taxon>
        <taxon>Pseudomonadati</taxon>
        <taxon>Pseudomonadota</taxon>
        <taxon>Magnetococcia</taxon>
        <taxon>Magnetococcales</taxon>
        <taxon>Magnetococcaceae</taxon>
        <taxon>Magnetococcus</taxon>
    </lineage>
</organism>
<dbReference type="GO" id="GO:0035438">
    <property type="term" value="F:cyclic-di-GMP binding"/>
    <property type="evidence" value="ECO:0007669"/>
    <property type="project" value="InterPro"/>
</dbReference>
<reference evidence="2 3" key="2">
    <citation type="journal article" date="2012" name="Int. J. Syst. Evol. Microbiol.">
        <title>Magnetococcus marinus gen. nov., sp. nov., a marine, magnetotactic bacterium that represents a novel lineage (Magnetococcaceae fam. nov.; Magnetococcales ord. nov.) at the base of the Alphaproteobacteria.</title>
        <authorList>
            <person name="Bazylinski D.A."/>
            <person name="Williams T.J."/>
            <person name="Lefevre C.T."/>
            <person name="Berg R.J."/>
            <person name="Zhang C.L."/>
            <person name="Bowser S.S."/>
            <person name="Dean A.J."/>
            <person name="Beveridge T.J."/>
        </authorList>
    </citation>
    <scope>NUCLEOTIDE SEQUENCE [LARGE SCALE GENOMIC DNA]</scope>
    <source>
        <strain evidence="3">ATCC BAA-1437 / JCM 17883 / MC-1</strain>
    </source>
</reference>
<evidence type="ECO:0000313" key="2">
    <source>
        <dbReference type="EMBL" id="ABK42683.1"/>
    </source>
</evidence>
<evidence type="ECO:0000313" key="3">
    <source>
        <dbReference type="Proteomes" id="UP000002586"/>
    </source>
</evidence>